<organism evidence="1 2">
    <name type="scientific">Aspergillus parasiticus (strain ATCC 56775 / NRRL 5862 / SRRC 143 / SU-1)</name>
    <dbReference type="NCBI Taxonomy" id="1403190"/>
    <lineage>
        <taxon>Eukaryota</taxon>
        <taxon>Fungi</taxon>
        <taxon>Dikarya</taxon>
        <taxon>Ascomycota</taxon>
        <taxon>Pezizomycotina</taxon>
        <taxon>Eurotiomycetes</taxon>
        <taxon>Eurotiomycetidae</taxon>
        <taxon>Eurotiales</taxon>
        <taxon>Aspergillaceae</taxon>
        <taxon>Aspergillus</taxon>
        <taxon>Aspergillus subgen. Circumdati</taxon>
    </lineage>
</organism>
<comment type="caution">
    <text evidence="1">The sequence shown here is derived from an EMBL/GenBank/DDBJ whole genome shotgun (WGS) entry which is preliminary data.</text>
</comment>
<dbReference type="EMBL" id="JZEE01000598">
    <property type="protein sequence ID" value="KJK62726.1"/>
    <property type="molecule type" value="Genomic_DNA"/>
</dbReference>
<reference evidence="1 2" key="1">
    <citation type="submission" date="2015-02" db="EMBL/GenBank/DDBJ databases">
        <title>Draft genome sequence of Aspergillus parasiticus SU-1.</title>
        <authorList>
            <person name="Yu J."/>
            <person name="Fedorova N."/>
            <person name="Yin Y."/>
            <person name="Losada L."/>
            <person name="Zafar N."/>
            <person name="Taujale R."/>
            <person name="Ehrlich K.C."/>
            <person name="Bhatnagar D."/>
            <person name="Cleveland T.E."/>
            <person name="Bennett J.W."/>
            <person name="Nierman W.C."/>
        </authorList>
    </citation>
    <scope>NUCLEOTIDE SEQUENCE [LARGE SCALE GENOMIC DNA]</scope>
    <source>
        <strain evidence="2">ATCC 56775 / NRRL 5862 / SRRC 143 / SU-1</strain>
    </source>
</reference>
<gene>
    <name evidence="1" type="ORF">P875_00034426</name>
</gene>
<evidence type="ECO:0000313" key="2">
    <source>
        <dbReference type="Proteomes" id="UP000033540"/>
    </source>
</evidence>
<dbReference type="OrthoDB" id="5411560at2759"/>
<dbReference type="STRING" id="1403190.A0A0F0I6C6"/>
<dbReference type="Proteomes" id="UP000033540">
    <property type="component" value="Unassembled WGS sequence"/>
</dbReference>
<sequence>MSHPLVAAVWEQLRRRDITNIVREIIGEHATDVAIFQAEDASDVAKIEHLMHAVFWIKAIFDLQRTCLQGLTNFDDGHPSSTSYLLPSEVIFSTLMYLVQVKPKLFPCSKPPAPELVKYRHFLALTLLAGARLLLLRGQSIRHEMKFNLERAIRKAWQDSELPGAERFMVSNLLPKVIDSIESSDSSSKSHMFFSASQGSNSKFTAVEPNSLLGNTETLTDLLTGLLKKDTDQITPFLSLFDMLWAAEATMVQSHIDRRRMSQEQGHSLVAALDVDDIFDHARENKLKLAKTVLAAFNDEFTAPPLQILATVVLSQNAEAHPPLQTRRIRDTWAQLSRIREVCEASLSHLVRWLINRRVQLWGCNGELEATSHHYQQNLTEWLQLSPLQEANPSNRQDEVLYVVDCPAGHSVPRSLLEERMDKNASEHYELLVFKGFGLSAEAHLPIEIHDSSLPPIHMVMSRDDRYVAFTLKNEVRVYEIIAGGIVRVSFGDTGDPSASLYDMTLAPTHIASPLGNDGTQGQESIIERKLQFSVDGKYFVIATHLTDYNAYVDVWDMSLKRWDTVPGKSQSFRLSHRTTNNKDLTCVFYDNVHHAVLLPAYFEKEFPKSSSVADKDMLKDPNSTRVTHAAQSASGSQFAIANGMNQIYLFDSIASGSTRVSRMKKASHKISSSVFRPGYLSLAFPQDDEILLFWMENGKLMLRMVRLHEGTQTSKDYDLRSDFDRLILERPTADAQLRRASLLSKQQSPELDGYISITSKLAELPST</sequence>
<accession>A0A0F0I6C6</accession>
<protein>
    <submittedName>
        <fullName evidence="1">Uncharacterized protein</fullName>
    </submittedName>
</protein>
<proteinExistence type="predicted"/>
<dbReference type="SUPFAM" id="SSF82171">
    <property type="entry name" value="DPP6 N-terminal domain-like"/>
    <property type="match status" value="1"/>
</dbReference>
<dbReference type="AlphaFoldDB" id="A0A0F0I6C6"/>
<evidence type="ECO:0000313" key="1">
    <source>
        <dbReference type="EMBL" id="KJK62726.1"/>
    </source>
</evidence>
<name>A0A0F0I6C6_ASPPU</name>